<sequence>MTRFVRRRPGAWFRVPAALLIISVLLTGCLYPKDQLAQNRMPPRDAVRLVQAAVDDYRRDTGLLPIKNAGPETPRYEKYVVDLAKLKRTGYLSDLPAAAYEKGGNYYFLVLDEETEPIVRLMNIAVLQQLNDLQSRVDEYRSSNGGALPAGEPVYPSFAALDFDKLGGRKPDIRSVFSGHPITVLVHDSGAVFADYGIDVRRLVESSGTAPDPDADLRELLTRETLFVPVKSPVYHWIDGDPTARYPE</sequence>
<dbReference type="EMBL" id="CAJRAY010000053">
    <property type="protein sequence ID" value="CAG5088074.1"/>
    <property type="molecule type" value="Genomic_DNA"/>
</dbReference>
<dbReference type="RefSeq" id="WP_015254744.1">
    <property type="nucleotide sequence ID" value="NZ_CAJRAY010000053.1"/>
</dbReference>
<keyword evidence="2" id="KW-1185">Reference proteome</keyword>
<evidence type="ECO:0000313" key="2">
    <source>
        <dbReference type="Proteomes" id="UP000681526"/>
    </source>
</evidence>
<dbReference type="Proteomes" id="UP000681526">
    <property type="component" value="Unassembled WGS sequence"/>
</dbReference>
<evidence type="ECO:0000313" key="1">
    <source>
        <dbReference type="EMBL" id="CAG5088074.1"/>
    </source>
</evidence>
<protein>
    <recommendedName>
        <fullName evidence="3">DUF3939 domain-containing protein</fullName>
    </recommendedName>
</protein>
<comment type="caution">
    <text evidence="1">The sequence shown here is derived from an EMBL/GenBank/DDBJ whole genome shotgun (WGS) entry which is preliminary data.</text>
</comment>
<accession>A0ABN7RXP2</accession>
<dbReference type="PROSITE" id="PS51257">
    <property type="entry name" value="PROKAR_LIPOPROTEIN"/>
    <property type="match status" value="1"/>
</dbReference>
<name>A0ABN7RXP2_THEXY</name>
<evidence type="ECO:0008006" key="3">
    <source>
        <dbReference type="Google" id="ProtNLM"/>
    </source>
</evidence>
<proteinExistence type="predicted"/>
<reference evidence="1 2" key="1">
    <citation type="submission" date="2021-04" db="EMBL/GenBank/DDBJ databases">
        <authorList>
            <person name="Rakotoarivonina H."/>
        </authorList>
    </citation>
    <scope>NUCLEOTIDE SEQUENCE [LARGE SCALE GENOMIC DNA]</scope>
    <source>
        <strain evidence="1 2">XE</strain>
    </source>
</reference>
<gene>
    <name evidence="1" type="primary">txxe 2588-yphF</name>
    <name evidence="1" type="ORF">TXXE_11530</name>
</gene>
<organism evidence="1 2">
    <name type="scientific">Thermobacillus xylanilyticus</name>
    <dbReference type="NCBI Taxonomy" id="76633"/>
    <lineage>
        <taxon>Bacteria</taxon>
        <taxon>Bacillati</taxon>
        <taxon>Bacillota</taxon>
        <taxon>Bacilli</taxon>
        <taxon>Bacillales</taxon>
        <taxon>Paenibacillaceae</taxon>
        <taxon>Thermobacillus</taxon>
    </lineage>
</organism>